<protein>
    <recommendedName>
        <fullName evidence="3">C3H1-type domain-containing protein</fullName>
    </recommendedName>
</protein>
<keyword evidence="1" id="KW-0479">Metal-binding</keyword>
<feature type="compositionally biased region" description="Gly residues" evidence="2">
    <location>
        <begin position="265"/>
        <end position="283"/>
    </location>
</feature>
<dbReference type="EMBL" id="JAKNSF020000083">
    <property type="protein sequence ID" value="KAK7719037.1"/>
    <property type="molecule type" value="Genomic_DNA"/>
</dbReference>
<gene>
    <name evidence="4" type="ORF">SLS63_010281</name>
</gene>
<feature type="region of interest" description="Disordered" evidence="2">
    <location>
        <begin position="120"/>
        <end position="143"/>
    </location>
</feature>
<keyword evidence="1" id="KW-0863">Zinc-finger</keyword>
<reference evidence="4 5" key="1">
    <citation type="submission" date="2024-02" db="EMBL/GenBank/DDBJ databases">
        <title>De novo assembly and annotation of 12 fungi associated with fruit tree decline syndrome in Ontario, Canada.</title>
        <authorList>
            <person name="Sulman M."/>
            <person name="Ellouze W."/>
            <person name="Ilyukhin E."/>
        </authorList>
    </citation>
    <scope>NUCLEOTIDE SEQUENCE [LARGE SCALE GENOMIC DNA]</scope>
    <source>
        <strain evidence="4 5">M169</strain>
    </source>
</reference>
<keyword evidence="1" id="KW-0862">Zinc</keyword>
<evidence type="ECO:0000313" key="5">
    <source>
        <dbReference type="Proteomes" id="UP001430848"/>
    </source>
</evidence>
<feature type="region of interest" description="Disordered" evidence="2">
    <location>
        <begin position="208"/>
        <end position="230"/>
    </location>
</feature>
<accession>A0ABR1NXE9</accession>
<dbReference type="InterPro" id="IPR000571">
    <property type="entry name" value="Znf_CCCH"/>
</dbReference>
<organism evidence="4 5">
    <name type="scientific">Diaporthe eres</name>
    <name type="common">Phomopsis oblonga</name>
    <dbReference type="NCBI Taxonomy" id="83184"/>
    <lineage>
        <taxon>Eukaryota</taxon>
        <taxon>Fungi</taxon>
        <taxon>Dikarya</taxon>
        <taxon>Ascomycota</taxon>
        <taxon>Pezizomycotina</taxon>
        <taxon>Sordariomycetes</taxon>
        <taxon>Sordariomycetidae</taxon>
        <taxon>Diaporthales</taxon>
        <taxon>Diaporthaceae</taxon>
        <taxon>Diaporthe</taxon>
        <taxon>Diaporthe eres species complex</taxon>
    </lineage>
</organism>
<feature type="zinc finger region" description="C3H1-type" evidence="1">
    <location>
        <begin position="144"/>
        <end position="173"/>
    </location>
</feature>
<feature type="domain" description="C3H1-type" evidence="3">
    <location>
        <begin position="144"/>
        <end position="173"/>
    </location>
</feature>
<keyword evidence="5" id="KW-1185">Reference proteome</keyword>
<evidence type="ECO:0000256" key="2">
    <source>
        <dbReference type="SAM" id="MobiDB-lite"/>
    </source>
</evidence>
<dbReference type="PROSITE" id="PS50103">
    <property type="entry name" value="ZF_C3H1"/>
    <property type="match status" value="1"/>
</dbReference>
<feature type="compositionally biased region" description="Low complexity" evidence="2">
    <location>
        <begin position="251"/>
        <end position="264"/>
    </location>
</feature>
<feature type="region of interest" description="Disordered" evidence="2">
    <location>
        <begin position="243"/>
        <end position="302"/>
    </location>
</feature>
<feature type="region of interest" description="Disordered" evidence="2">
    <location>
        <begin position="330"/>
        <end position="431"/>
    </location>
</feature>
<evidence type="ECO:0000313" key="4">
    <source>
        <dbReference type="EMBL" id="KAK7719037.1"/>
    </source>
</evidence>
<proteinExistence type="predicted"/>
<comment type="caution">
    <text evidence="4">The sequence shown here is derived from an EMBL/GenBank/DDBJ whole genome shotgun (WGS) entry which is preliminary data.</text>
</comment>
<evidence type="ECO:0000256" key="1">
    <source>
        <dbReference type="PROSITE-ProRule" id="PRU00723"/>
    </source>
</evidence>
<feature type="compositionally biased region" description="Low complexity" evidence="2">
    <location>
        <begin position="221"/>
        <end position="230"/>
    </location>
</feature>
<sequence length="431" mass="44896">MHPQTGKIIADADMDHAMSYCFDRGGGQYTRLVPVDMLPVDLKNIPRRVETDEGMIVLPVPRQPGPDGQLADIQLEAQPVVTPPSSPNGAATDNIQSRIDSIINASPGPGSSNSLVLSTRGFDGTTPTRALQHHGGGGGGGSARREKIYCDKWIHDGTCAFTQQGCKYKHEMPHDRETQEKLGLFHGYPAWWKKQALDQQRPLAIDDRPVNLSTGRPGFASLTSSTSMGSGLSTAVVSSNWRAGSGPVGDSGVQVSPTSPSPTSGGSGSVLGRGGSVGFGSGSRGNARQPRTFDPTATLRPITRLKLPPPELVADPFILAASFQPATYGPIAPPSRAGGSGSGSGSATATTRSTRALTVSSPASTGNEDGVTGGGGASYNNNTHHQHQRSAGFDSGNPFAPLVEANRVRREENSSADTTADGDEEQRGAPL</sequence>
<name>A0ABR1NXE9_DIAER</name>
<dbReference type="Proteomes" id="UP001430848">
    <property type="component" value="Unassembled WGS sequence"/>
</dbReference>
<feature type="compositionally biased region" description="Low complexity" evidence="2">
    <location>
        <begin position="345"/>
        <end position="356"/>
    </location>
</feature>
<evidence type="ECO:0000259" key="3">
    <source>
        <dbReference type="PROSITE" id="PS50103"/>
    </source>
</evidence>